<dbReference type="Pfam" id="PF00513">
    <property type="entry name" value="Late_protein_L2"/>
    <property type="match status" value="1"/>
</dbReference>
<dbReference type="Proteomes" id="UP000162990">
    <property type="component" value="Genome"/>
</dbReference>
<evidence type="ECO:0000256" key="13">
    <source>
        <dbReference type="ARBA" id="ARBA00023157"/>
    </source>
</evidence>
<sequence>MLSAKRVKRDSPENIYRHCKVTGTCPPDVENKIENKTWADVLLQAFSSIIFLGNLGIGTGKGSLSGGVRPLPGGRVVPESIAPTPTPARPSLTRPSVTRPTRPFSVPIDTIGIGSRPIDPIGRRPIDVIDPSSPAVVTLSEASPDTVITIGEGTVPELEVITDTSSIASHPTVFQSPDNGVAILNVTPGNPPPTKVYFSVEIQNPVFETSIGHVEPTYDVHVNPFITTETITLGEEIPLEPINPRSEFEIEDTPKTSTPVESIQKAFSKVKTFYKKTVQQVPTRNQNLLGDVSRAIEFGFENPAFDPEVSLQFQEDVNEVRAAPDPDFTGIQKISRPFLTATEEGKVRVSRLGSRAGIRTRSGTVIGQDVHLYYDISTIEEIELPTISSATTTSMAEPSTTETFIGASQSLPATVSDNELLDTFAESFTNAQLVLPVVEEEEDIALHPFILSNTFARPVVVDIGSGYFYSPENNSKPNVNPAIPTIPLTPGISINVYSTDFILHPSLLKKRKRKRSDSF</sequence>
<keyword evidence="12 15" id="KW-0238">DNA-binding</keyword>
<keyword evidence="10" id="KW-1039">Host endosome</keyword>
<dbReference type="GO" id="GO:0003677">
    <property type="term" value="F:DNA binding"/>
    <property type="evidence" value="ECO:0007669"/>
    <property type="project" value="UniProtKB-UniRule"/>
</dbReference>
<comment type="subunit">
    <text evidence="15">Interacts with major capsid protein L1. Interacts with E2; this interaction inhibits E2 transcriptional activity but not the DNA replication function E2. Interacts with host HSPA8; this interaction is required for L2 nuclear translocation. Interacts with host importins KPNB2 and KPNB3. Forms a complex with importin alpha2-beta1 heterodimers via interaction with the importin alpha2 adapter. Interacts with host DYNLT1; this interaction is essential for virus intracellular transport during entry. Interacts (via C-terminus) with host retromer subunits VPS35 AND VPS29.</text>
</comment>
<keyword evidence="13 15" id="KW-1015">Disulfide bond</keyword>
<proteinExistence type="inferred from homology"/>
<comment type="function">
    <text evidence="15">Minor protein of the capsid that localizes along the inner surface of the virion, within the central cavities beneath the L1 pentamers. Plays a role in capsid stabilization through interaction with the major capsid protein L1. Once the virion enters the host cell, L2 escorts the genomic DNA into the nucleus by promoting escape from the endosomal compartments and traffic through the host Golgi network. Mechanistically, the C-terminus of L2 possesses a cell-penetrating peptide that protudes from the host endosome, interacts with host cytoplasmic retromer cargo and thereby mediates the capsid delivery to the host trans-Golgi network. Plays a role through its interaction with host dynein in the intracellular microtubule-dependent transport of viral capsid toward the nucleus. Mediates the viral genome import into the nucleus through binding to host importins. Once within the nucleus, L2 localizes viral genomes to host PML bodies in order to activate early gene expression for establishment of infection. Later on, promotes late gene expression by interacting with the viral E2 protein and by inhibiting its transcriptional activation functions. During virion assembly, encapsidates the genome by direct interaction with the viral DNA.</text>
</comment>
<feature type="region of interest" description="Disordered" evidence="16">
    <location>
        <begin position="79"/>
        <end position="109"/>
    </location>
</feature>
<comment type="caution">
    <text evidence="15">Lacks conserved residue(s) required for the propagation of feature annotation.</text>
</comment>
<keyword evidence="14 15" id="KW-1160">Virus entry into host cell</keyword>
<dbReference type="EMBL" id="KC311731">
    <property type="protein sequence ID" value="AGD80380.1"/>
    <property type="molecule type" value="Genomic_DNA"/>
</dbReference>
<evidence type="ECO:0000256" key="8">
    <source>
        <dbReference type="ARBA" id="ARBA00022921"/>
    </source>
</evidence>
<dbReference type="GO" id="GO:0046718">
    <property type="term" value="P:symbiont entry into host cell"/>
    <property type="evidence" value="ECO:0007669"/>
    <property type="project" value="UniProtKB-KW"/>
</dbReference>
<feature type="disulfide bond" evidence="15">
    <location>
        <begin position="19"/>
        <end position="25"/>
    </location>
</feature>
<evidence type="ECO:0000256" key="12">
    <source>
        <dbReference type="ARBA" id="ARBA00023125"/>
    </source>
</evidence>
<evidence type="ECO:0000256" key="10">
    <source>
        <dbReference type="ARBA" id="ARBA00023046"/>
    </source>
</evidence>
<comment type="subcellular location">
    <subcellularLocation>
        <location evidence="15">Virion</location>
    </subcellularLocation>
    <subcellularLocation>
        <location evidence="15">Host nucleus</location>
    </subcellularLocation>
</comment>
<evidence type="ECO:0000313" key="18">
    <source>
        <dbReference type="Proteomes" id="UP000162990"/>
    </source>
</evidence>
<evidence type="ECO:0000256" key="11">
    <source>
        <dbReference type="ARBA" id="ARBA00023120"/>
    </source>
</evidence>
<dbReference type="GO" id="GO:0075732">
    <property type="term" value="P:viral penetration into host nucleus"/>
    <property type="evidence" value="ECO:0007669"/>
    <property type="project" value="UniProtKB-KW"/>
</dbReference>
<dbReference type="GO" id="GO:0005198">
    <property type="term" value="F:structural molecule activity"/>
    <property type="evidence" value="ECO:0007669"/>
    <property type="project" value="UniProtKB-UniRule"/>
</dbReference>
<evidence type="ECO:0000256" key="7">
    <source>
        <dbReference type="ARBA" id="ARBA00022844"/>
    </source>
</evidence>
<dbReference type="GO" id="GO:0042025">
    <property type="term" value="C:host cell nucleus"/>
    <property type="evidence" value="ECO:0007669"/>
    <property type="project" value="UniProtKB-SubCell"/>
</dbReference>
<evidence type="ECO:0000256" key="16">
    <source>
        <dbReference type="SAM" id="MobiDB-lite"/>
    </source>
</evidence>
<keyword evidence="3 15" id="KW-0167">Capsid protein</keyword>
<evidence type="ECO:0000256" key="2">
    <source>
        <dbReference type="ARBA" id="ARBA00022553"/>
    </source>
</evidence>
<protein>
    <recommendedName>
        <fullName evidence="15">Minor capsid protein L2</fullName>
    </recommendedName>
</protein>
<keyword evidence="7 15" id="KW-0946">Virion</keyword>
<evidence type="ECO:0000256" key="14">
    <source>
        <dbReference type="ARBA" id="ARBA00023296"/>
    </source>
</evidence>
<keyword evidence="2 15" id="KW-0597">Phosphoprotein</keyword>
<keyword evidence="6" id="KW-1040">Host Golgi apparatus</keyword>
<comment type="PTM">
    <text evidence="15">Highly phosphorylated.</text>
</comment>
<evidence type="ECO:0000256" key="1">
    <source>
        <dbReference type="ARBA" id="ARBA00022524"/>
    </source>
</evidence>
<reference evidence="17 18" key="1">
    <citation type="journal article" date="2013" name="Genome Announc.">
        <title>Novel human gammapapillomavirus species in a nasal swab.</title>
        <authorList>
            <person name="Phan T.G."/>
            <person name="Vo N.P."/>
            <person name="Aronen M."/>
            <person name="Jartti L."/>
            <person name="Jartti T."/>
            <person name="Delwart E."/>
        </authorList>
    </citation>
    <scope>NUCLEOTIDE SEQUENCE [LARGE SCALE GENOMIC DNA]</scope>
    <source>
        <strain evidence="17">Fi864</strain>
    </source>
</reference>
<keyword evidence="9 15" id="KW-1177">Microtubular inwards viral transport</keyword>
<dbReference type="GO" id="GO:0075521">
    <property type="term" value="P:microtubule-dependent intracellular transport of viral material towards nucleus"/>
    <property type="evidence" value="ECO:0007669"/>
    <property type="project" value="UniProtKB-UniRule"/>
</dbReference>
<evidence type="ECO:0000256" key="3">
    <source>
        <dbReference type="ARBA" id="ARBA00022561"/>
    </source>
</evidence>
<dbReference type="GO" id="GO:0043657">
    <property type="term" value="C:host cell"/>
    <property type="evidence" value="ECO:0007669"/>
    <property type="project" value="GOC"/>
</dbReference>
<dbReference type="GO" id="GO:0019028">
    <property type="term" value="C:viral capsid"/>
    <property type="evidence" value="ECO:0007669"/>
    <property type="project" value="UniProtKB-UniRule"/>
</dbReference>
<name>L7XDY2_9PAPI</name>
<evidence type="ECO:0000256" key="5">
    <source>
        <dbReference type="ARBA" id="ARBA00022581"/>
    </source>
</evidence>
<keyword evidence="4 15" id="KW-1048">Host nucleus</keyword>
<gene>
    <name evidence="15" type="primary">L2</name>
</gene>
<evidence type="ECO:0000256" key="4">
    <source>
        <dbReference type="ARBA" id="ARBA00022562"/>
    </source>
</evidence>
<keyword evidence="1 15" id="KW-1163">Viral penetration into host nucleus</keyword>
<dbReference type="InterPro" id="IPR000784">
    <property type="entry name" value="Late_L2"/>
</dbReference>
<evidence type="ECO:0000256" key="6">
    <source>
        <dbReference type="ARBA" id="ARBA00022812"/>
    </source>
</evidence>
<evidence type="ECO:0000256" key="15">
    <source>
        <dbReference type="HAMAP-Rule" id="MF_04003"/>
    </source>
</evidence>
<organism evidence="17 18">
    <name type="scientific">Human papillomavirus</name>
    <dbReference type="NCBI Taxonomy" id="10566"/>
    <lineage>
        <taxon>Viruses</taxon>
        <taxon>Monodnaviria</taxon>
        <taxon>Shotokuvirae</taxon>
        <taxon>Cossaviricota</taxon>
        <taxon>Papovaviricetes</taxon>
        <taxon>Zurhausenvirales</taxon>
        <taxon>Papillomaviridae</taxon>
    </lineage>
</organism>
<dbReference type="HAMAP" id="MF_04003">
    <property type="entry name" value="PPV_L2"/>
    <property type="match status" value="1"/>
</dbReference>
<keyword evidence="5 15" id="KW-0945">Host-virus interaction</keyword>
<evidence type="ECO:0000313" key="17">
    <source>
        <dbReference type="EMBL" id="AGD80380.1"/>
    </source>
</evidence>
<comment type="similarity">
    <text evidence="15">Belongs to the papillomaviridae L2 protein family.</text>
</comment>
<evidence type="ECO:0000256" key="9">
    <source>
        <dbReference type="ARBA" id="ARBA00022952"/>
    </source>
</evidence>
<keyword evidence="11 15" id="KW-1176">Cytoplasmic inwards viral transport</keyword>
<keyword evidence="8 15" id="KW-0426">Late protein</keyword>
<accession>L7XDY2</accession>